<dbReference type="OrthoDB" id="240216at2759"/>
<keyword evidence="3 8" id="KW-0808">Transferase</keyword>
<evidence type="ECO:0000256" key="2">
    <source>
        <dbReference type="ARBA" id="ARBA00022448"/>
    </source>
</evidence>
<dbReference type="GO" id="GO:0005777">
    <property type="term" value="C:peroxisome"/>
    <property type="evidence" value="ECO:0007669"/>
    <property type="project" value="TreeGrafter"/>
</dbReference>
<evidence type="ECO:0000256" key="5">
    <source>
        <dbReference type="ARBA" id="ARBA00023098"/>
    </source>
</evidence>
<dbReference type="SUPFAM" id="SSF52777">
    <property type="entry name" value="CoA-dependent acyltransferases"/>
    <property type="match status" value="2"/>
</dbReference>
<evidence type="ECO:0000259" key="10">
    <source>
        <dbReference type="Pfam" id="PF00755"/>
    </source>
</evidence>
<dbReference type="PROSITE" id="PS00440">
    <property type="entry name" value="ACYLTRANSF_C_2"/>
    <property type="match status" value="1"/>
</dbReference>
<keyword evidence="12" id="KW-1185">Reference proteome</keyword>
<evidence type="ECO:0000256" key="1">
    <source>
        <dbReference type="ARBA" id="ARBA00005232"/>
    </source>
</evidence>
<gene>
    <name evidence="11" type="ORF">CXG81DRAFT_12601</name>
</gene>
<feature type="domain" description="Choline/carnitine acyltransferase" evidence="10">
    <location>
        <begin position="50"/>
        <end position="664"/>
    </location>
</feature>
<feature type="region of interest" description="Disordered" evidence="9">
    <location>
        <begin position="12"/>
        <end position="33"/>
    </location>
</feature>
<proteinExistence type="inferred from homology"/>
<organism evidence="11 12">
    <name type="scientific">Caulochytrium protostelioides</name>
    <dbReference type="NCBI Taxonomy" id="1555241"/>
    <lineage>
        <taxon>Eukaryota</taxon>
        <taxon>Fungi</taxon>
        <taxon>Fungi incertae sedis</taxon>
        <taxon>Chytridiomycota</taxon>
        <taxon>Chytridiomycota incertae sedis</taxon>
        <taxon>Chytridiomycetes</taxon>
        <taxon>Caulochytriales</taxon>
        <taxon>Caulochytriaceae</taxon>
        <taxon>Caulochytrium</taxon>
    </lineage>
</organism>
<dbReference type="GO" id="GO:0006631">
    <property type="term" value="P:fatty acid metabolic process"/>
    <property type="evidence" value="ECO:0007669"/>
    <property type="project" value="UniProtKB-KW"/>
</dbReference>
<evidence type="ECO:0000256" key="6">
    <source>
        <dbReference type="ARBA" id="ARBA00023315"/>
    </source>
</evidence>
<dbReference type="PANTHER" id="PTHR22589">
    <property type="entry name" value="CARNITINE O-ACYLTRANSFERASE"/>
    <property type="match status" value="1"/>
</dbReference>
<dbReference type="InterPro" id="IPR039551">
    <property type="entry name" value="Cho/carn_acyl_trans"/>
</dbReference>
<dbReference type="GO" id="GO:0009437">
    <property type="term" value="P:carnitine metabolic process"/>
    <property type="evidence" value="ECO:0007669"/>
    <property type="project" value="TreeGrafter"/>
</dbReference>
<dbReference type="Proteomes" id="UP000274922">
    <property type="component" value="Unassembled WGS sequence"/>
</dbReference>
<evidence type="ECO:0000256" key="9">
    <source>
        <dbReference type="SAM" id="MobiDB-lite"/>
    </source>
</evidence>
<name>A0A4P9X6W8_9FUNG</name>
<evidence type="ECO:0000313" key="11">
    <source>
        <dbReference type="EMBL" id="RKP00943.1"/>
    </source>
</evidence>
<sequence>MVRRLPTAAAAAAADGGFDSRPPSPLPPSTSRALAPPGTTFAHQMALPRLPVPALAHTCALLVINASALLPPKAFAALRSRIAPFLDDPATRARQRRLEARAARARQSSWLIDWWTHGAYLASRAPLPLGTSFFMAAPPRTSAPPAARRAAALVAAAMEFRAAILDGTLPPDRERGGAPLCMAQYRYLFHATRVPGRGDDDLRTADPLRHDHVVLIRHGQFFALPTTTPAATAAGGRRPLTVPELETAVAHVLATTAPRGSASASADGSAVAANDAGDADDDVPVGWLTAASRDAWFESRQALLAADAANAAALDAIETAAFCVALDDDAPATIEERSRACWHGRRRRPRTPPAAADAGPGESHGGNRFWDKSFHFIVFADGRAGFLGEHARIDATPTARLCAWVASAPASTMPAATSAPPAPAPPSPSTSPPSPSPAPPCALGVSAAWTARVAAHDLAVLVYTAYGTAAIKRWRCSPDAYTQLALQLASAGVHGAAPRPTYESVHTRRFAEGRTDVLRVVTPATVAWVTAMQDPRQSLAAQGRLGRKAAAQHTALMRNSQAAQGVDRHLLGLRQRGGGDDGDEGDDALPALLSDAALHATGHWALATSQVPATGLAGYGWGPSVPDGEGIAYLLRDDALQFTITSGFPRAHQRQWKARLRDALDRMQVVFAATAPDAA</sequence>
<feature type="compositionally biased region" description="Pro residues" evidence="9">
    <location>
        <begin position="420"/>
        <end position="440"/>
    </location>
</feature>
<dbReference type="GO" id="GO:0004092">
    <property type="term" value="F:carnitine O-acetyltransferase activity"/>
    <property type="evidence" value="ECO:0007669"/>
    <property type="project" value="TreeGrafter"/>
</dbReference>
<evidence type="ECO:0000256" key="8">
    <source>
        <dbReference type="RuleBase" id="RU003801"/>
    </source>
</evidence>
<dbReference type="InterPro" id="IPR000542">
    <property type="entry name" value="Carn_acyl_trans"/>
</dbReference>
<protein>
    <recommendedName>
        <fullName evidence="10">Choline/carnitine acyltransferase domain-containing protein</fullName>
    </recommendedName>
</protein>
<comment type="similarity">
    <text evidence="1 8">Belongs to the carnitine/choline acetyltransferase family.</text>
</comment>
<dbReference type="Pfam" id="PF00755">
    <property type="entry name" value="Carn_acyltransf"/>
    <property type="match status" value="1"/>
</dbReference>
<keyword evidence="2" id="KW-0813">Transport</keyword>
<feature type="active site" description="Proton acceptor" evidence="7">
    <location>
        <position position="390"/>
    </location>
</feature>
<dbReference type="EMBL" id="ML014191">
    <property type="protein sequence ID" value="RKP00943.1"/>
    <property type="molecule type" value="Genomic_DNA"/>
</dbReference>
<feature type="region of interest" description="Disordered" evidence="9">
    <location>
        <begin position="342"/>
        <end position="364"/>
    </location>
</feature>
<dbReference type="PANTHER" id="PTHR22589:SF103">
    <property type="entry name" value="CARNITINE O-ACETYL-TRANSFERASE, ISOFORM A-RELATED"/>
    <property type="match status" value="1"/>
</dbReference>
<dbReference type="InterPro" id="IPR042572">
    <property type="entry name" value="Carn_acyl_trans_N"/>
</dbReference>
<dbReference type="Gene3D" id="1.10.275.20">
    <property type="entry name" value="Choline/Carnitine o-acyltransferase"/>
    <property type="match status" value="1"/>
</dbReference>
<dbReference type="InterPro" id="IPR023213">
    <property type="entry name" value="CAT-like_dom_sf"/>
</dbReference>
<evidence type="ECO:0000256" key="4">
    <source>
        <dbReference type="ARBA" id="ARBA00022832"/>
    </source>
</evidence>
<evidence type="ECO:0000256" key="3">
    <source>
        <dbReference type="ARBA" id="ARBA00022679"/>
    </source>
</evidence>
<dbReference type="Gene3D" id="3.30.559.70">
    <property type="entry name" value="Choline/Carnitine o-acyltransferase, domain 2"/>
    <property type="match status" value="1"/>
</dbReference>
<accession>A0A4P9X6W8</accession>
<dbReference type="STRING" id="1555241.A0A4P9X6W8"/>
<dbReference type="GO" id="GO:0005739">
    <property type="term" value="C:mitochondrion"/>
    <property type="evidence" value="ECO:0007669"/>
    <property type="project" value="TreeGrafter"/>
</dbReference>
<keyword evidence="5" id="KW-0443">Lipid metabolism</keyword>
<evidence type="ECO:0000256" key="7">
    <source>
        <dbReference type="PIRSR" id="PIRSR600542-1"/>
    </source>
</evidence>
<evidence type="ECO:0000313" key="12">
    <source>
        <dbReference type="Proteomes" id="UP000274922"/>
    </source>
</evidence>
<keyword evidence="4" id="KW-0276">Fatty acid metabolism</keyword>
<feature type="region of interest" description="Disordered" evidence="9">
    <location>
        <begin position="413"/>
        <end position="440"/>
    </location>
</feature>
<dbReference type="Gene3D" id="3.30.559.10">
    <property type="entry name" value="Chloramphenicol acetyltransferase-like domain"/>
    <property type="match status" value="1"/>
</dbReference>
<reference evidence="12" key="1">
    <citation type="journal article" date="2018" name="Nat. Microbiol.">
        <title>Leveraging single-cell genomics to expand the fungal tree of life.</title>
        <authorList>
            <person name="Ahrendt S.R."/>
            <person name="Quandt C.A."/>
            <person name="Ciobanu D."/>
            <person name="Clum A."/>
            <person name="Salamov A."/>
            <person name="Andreopoulos B."/>
            <person name="Cheng J.F."/>
            <person name="Woyke T."/>
            <person name="Pelin A."/>
            <person name="Henrissat B."/>
            <person name="Reynolds N.K."/>
            <person name="Benny G.L."/>
            <person name="Smith M.E."/>
            <person name="James T.Y."/>
            <person name="Grigoriev I.V."/>
        </authorList>
    </citation>
    <scope>NUCLEOTIDE SEQUENCE [LARGE SCALE GENOMIC DNA]</scope>
    <source>
        <strain evidence="12">ATCC 52028</strain>
    </source>
</reference>
<keyword evidence="6 8" id="KW-0012">Acyltransferase</keyword>
<dbReference type="InterPro" id="IPR042231">
    <property type="entry name" value="Cho/carn_acyl_trans_2"/>
</dbReference>
<dbReference type="AlphaFoldDB" id="A0A4P9X6W8"/>